<evidence type="ECO:0000256" key="1">
    <source>
        <dbReference type="SAM" id="SignalP"/>
    </source>
</evidence>
<dbReference type="Proteomes" id="UP000435112">
    <property type="component" value="Unassembled WGS sequence"/>
</dbReference>
<comment type="caution">
    <text evidence="2">The sequence shown here is derived from an EMBL/GenBank/DDBJ whole genome shotgun (WGS) entry which is preliminary data.</text>
</comment>
<evidence type="ECO:0000313" key="4">
    <source>
        <dbReference type="EMBL" id="KAE9322718.1"/>
    </source>
</evidence>
<evidence type="ECO:0000313" key="3">
    <source>
        <dbReference type="EMBL" id="KAE9030099.1"/>
    </source>
</evidence>
<dbReference type="Proteomes" id="UP000434957">
    <property type="component" value="Unassembled WGS sequence"/>
</dbReference>
<dbReference type="EMBL" id="QXFT01001296">
    <property type="protein sequence ID" value="KAE9322718.1"/>
    <property type="molecule type" value="Genomic_DNA"/>
</dbReference>
<proteinExistence type="predicted"/>
<dbReference type="Proteomes" id="UP000429607">
    <property type="component" value="Unassembled WGS sequence"/>
</dbReference>
<feature type="chain" id="PRO_5036164679" description="RxLR effector protein" evidence="1">
    <location>
        <begin position="21"/>
        <end position="50"/>
    </location>
</feature>
<accession>A0A6A3JWN8</accession>
<gene>
    <name evidence="3" type="ORF">PR001_g11341</name>
    <name evidence="2" type="ORF">PR002_g18474</name>
    <name evidence="4" type="ORF">PR003_g17154</name>
</gene>
<evidence type="ECO:0008006" key="8">
    <source>
        <dbReference type="Google" id="ProtNLM"/>
    </source>
</evidence>
<evidence type="ECO:0000313" key="2">
    <source>
        <dbReference type="EMBL" id="KAE8999369.1"/>
    </source>
</evidence>
<sequence length="50" mass="5292">MTGLAVVSASLIMGLTLTSSGSVLIPTDDSLRFLREFSSIRVFKGSDESV</sequence>
<keyword evidence="6" id="KW-1185">Reference proteome</keyword>
<reference evidence="5 7" key="1">
    <citation type="submission" date="2018-09" db="EMBL/GenBank/DDBJ databases">
        <title>Genomic investigation of the strawberry pathogen Phytophthora fragariae indicates pathogenicity is determined by transcriptional variation in three key races.</title>
        <authorList>
            <person name="Adams T.M."/>
            <person name="Armitage A.D."/>
            <person name="Sobczyk M.K."/>
            <person name="Bates H.J."/>
            <person name="Dunwell J.M."/>
            <person name="Nellist C.F."/>
            <person name="Harrison R.J."/>
        </authorList>
    </citation>
    <scope>NUCLEOTIDE SEQUENCE [LARGE SCALE GENOMIC DNA]</scope>
    <source>
        <strain evidence="3 5">SCRP249</strain>
        <strain evidence="2 7">SCRP324</strain>
        <strain evidence="4 6">SCRP333</strain>
    </source>
</reference>
<evidence type="ECO:0000313" key="7">
    <source>
        <dbReference type="Proteomes" id="UP000435112"/>
    </source>
</evidence>
<dbReference type="AlphaFoldDB" id="A0A6A3JWN8"/>
<evidence type="ECO:0000313" key="5">
    <source>
        <dbReference type="Proteomes" id="UP000429607"/>
    </source>
</evidence>
<dbReference type="EMBL" id="QXFU01001584">
    <property type="protein sequence ID" value="KAE8999369.1"/>
    <property type="molecule type" value="Genomic_DNA"/>
</dbReference>
<feature type="signal peptide" evidence="1">
    <location>
        <begin position="1"/>
        <end position="20"/>
    </location>
</feature>
<evidence type="ECO:0000313" key="6">
    <source>
        <dbReference type="Proteomes" id="UP000434957"/>
    </source>
</evidence>
<name>A0A6A3JWN8_9STRA</name>
<protein>
    <recommendedName>
        <fullName evidence="8">RxLR effector protein</fullName>
    </recommendedName>
</protein>
<organism evidence="2 7">
    <name type="scientific">Phytophthora rubi</name>
    <dbReference type="NCBI Taxonomy" id="129364"/>
    <lineage>
        <taxon>Eukaryota</taxon>
        <taxon>Sar</taxon>
        <taxon>Stramenopiles</taxon>
        <taxon>Oomycota</taxon>
        <taxon>Peronosporomycetes</taxon>
        <taxon>Peronosporales</taxon>
        <taxon>Peronosporaceae</taxon>
        <taxon>Phytophthora</taxon>
    </lineage>
</organism>
<keyword evidence="1" id="KW-0732">Signal</keyword>
<dbReference type="EMBL" id="QXFV01000695">
    <property type="protein sequence ID" value="KAE9030099.1"/>
    <property type="molecule type" value="Genomic_DNA"/>
</dbReference>